<dbReference type="RefSeq" id="WP_011398795.1">
    <property type="nucleotide sequence ID" value="NC_007645.1"/>
</dbReference>
<dbReference type="InterPro" id="IPR018376">
    <property type="entry name" value="Enoyl-CoA_hyd/isom_CS"/>
</dbReference>
<dbReference type="HOGENOM" id="CLU_009834_7_6_6"/>
<accession>Q2SC94</accession>
<dbReference type="CDD" id="cd06558">
    <property type="entry name" value="crotonase-like"/>
    <property type="match status" value="1"/>
</dbReference>
<gene>
    <name evidence="4" type="ordered locus">HCH_05047</name>
</gene>
<proteinExistence type="inferred from homology"/>
<comment type="similarity">
    <text evidence="1 3">Belongs to the enoyl-CoA hydratase/isomerase family.</text>
</comment>
<dbReference type="KEGG" id="hch:HCH_05047"/>
<protein>
    <submittedName>
        <fullName evidence="4">Enoyl-CoA hydratase/carnithine racemase</fullName>
    </submittedName>
</protein>
<reference evidence="4 5" key="1">
    <citation type="journal article" date="2005" name="Nucleic Acids Res.">
        <title>Genomic blueprint of Hahella chejuensis, a marine microbe producing an algicidal agent.</title>
        <authorList>
            <person name="Jeong H."/>
            <person name="Yim J.H."/>
            <person name="Lee C."/>
            <person name="Choi S.-H."/>
            <person name="Park Y.K."/>
            <person name="Yoon S.H."/>
            <person name="Hur C.-G."/>
            <person name="Kang H.-Y."/>
            <person name="Kim D."/>
            <person name="Lee H.H."/>
            <person name="Park K.H."/>
            <person name="Park S.-H."/>
            <person name="Park H.-S."/>
            <person name="Lee H.K."/>
            <person name="Oh T.K."/>
            <person name="Kim J.F."/>
        </authorList>
    </citation>
    <scope>NUCLEOTIDE SEQUENCE [LARGE SCALE GENOMIC DNA]</scope>
    <source>
        <strain evidence="4 5">KCTC 2396</strain>
    </source>
</reference>
<dbReference type="AlphaFoldDB" id="Q2SC94"/>
<evidence type="ECO:0000256" key="2">
    <source>
        <dbReference type="ARBA" id="ARBA00023239"/>
    </source>
</evidence>
<keyword evidence="2" id="KW-0456">Lyase</keyword>
<dbReference type="GO" id="GO:0006635">
    <property type="term" value="P:fatty acid beta-oxidation"/>
    <property type="evidence" value="ECO:0007669"/>
    <property type="project" value="TreeGrafter"/>
</dbReference>
<evidence type="ECO:0000256" key="1">
    <source>
        <dbReference type="ARBA" id="ARBA00005254"/>
    </source>
</evidence>
<dbReference type="GO" id="GO:0016836">
    <property type="term" value="F:hydro-lyase activity"/>
    <property type="evidence" value="ECO:0007669"/>
    <property type="project" value="UniProtKB-ARBA"/>
</dbReference>
<dbReference type="InterPro" id="IPR029045">
    <property type="entry name" value="ClpP/crotonase-like_dom_sf"/>
</dbReference>
<dbReference type="EMBL" id="CP000155">
    <property type="protein sequence ID" value="ABC31730.1"/>
    <property type="molecule type" value="Genomic_DNA"/>
</dbReference>
<dbReference type="OrthoDB" id="9775794at2"/>
<dbReference type="PANTHER" id="PTHR11941">
    <property type="entry name" value="ENOYL-COA HYDRATASE-RELATED"/>
    <property type="match status" value="1"/>
</dbReference>
<dbReference type="STRING" id="349521.HCH_05047"/>
<dbReference type="InterPro" id="IPR001753">
    <property type="entry name" value="Enoyl-CoA_hydra/iso"/>
</dbReference>
<evidence type="ECO:0000313" key="4">
    <source>
        <dbReference type="EMBL" id="ABC31730.1"/>
    </source>
</evidence>
<organism evidence="4 5">
    <name type="scientific">Hahella chejuensis (strain KCTC 2396)</name>
    <dbReference type="NCBI Taxonomy" id="349521"/>
    <lineage>
        <taxon>Bacteria</taxon>
        <taxon>Pseudomonadati</taxon>
        <taxon>Pseudomonadota</taxon>
        <taxon>Gammaproteobacteria</taxon>
        <taxon>Oceanospirillales</taxon>
        <taxon>Hahellaceae</taxon>
        <taxon>Hahella</taxon>
    </lineage>
</organism>
<dbReference type="PROSITE" id="PS00166">
    <property type="entry name" value="ENOYL_COA_HYDRATASE"/>
    <property type="match status" value="1"/>
</dbReference>
<dbReference type="Pfam" id="PF00378">
    <property type="entry name" value="ECH_1"/>
    <property type="match status" value="1"/>
</dbReference>
<dbReference type="Gene3D" id="3.90.226.10">
    <property type="entry name" value="2-enoyl-CoA Hydratase, Chain A, domain 1"/>
    <property type="match status" value="1"/>
</dbReference>
<dbReference type="FunFam" id="1.10.12.10:FF:000001">
    <property type="entry name" value="Probable enoyl-CoA hydratase, mitochondrial"/>
    <property type="match status" value="1"/>
</dbReference>
<dbReference type="Proteomes" id="UP000000238">
    <property type="component" value="Chromosome"/>
</dbReference>
<name>Q2SC94_HAHCH</name>
<evidence type="ECO:0000313" key="5">
    <source>
        <dbReference type="Proteomes" id="UP000000238"/>
    </source>
</evidence>
<dbReference type="InterPro" id="IPR014748">
    <property type="entry name" value="Enoyl-CoA_hydra_C"/>
</dbReference>
<dbReference type="FunFam" id="3.90.226.10:FF:000009">
    <property type="entry name" value="Carnitinyl-CoA dehydratase"/>
    <property type="match status" value="1"/>
</dbReference>
<dbReference type="SUPFAM" id="SSF52096">
    <property type="entry name" value="ClpP/crotonase"/>
    <property type="match status" value="1"/>
</dbReference>
<sequence length="261" mass="28035">MTALTQQTSVNGVTTLTINRPDKLNALSPALFVELKEILLRLQEPGFPVRGVILTGAGEKAFIAGADIAAMQQMSPEEGEQFAAQGQEITELLEALPIPVIACVNGYALGGGCELAMACDFIYCTERAQFGQPEVSLGLTPCFGGCVRLSRFVGAGRARELIYTGRRIDAGEALRIGLVNRVFSDADAMLAAARDILLQCKSQSPVAISLCKHTINASYGRTTAEALEVEKNAFRRTFESADKQEGVKAFVEKRPAVFPAY</sequence>
<evidence type="ECO:0000256" key="3">
    <source>
        <dbReference type="RuleBase" id="RU003707"/>
    </source>
</evidence>
<dbReference type="eggNOG" id="COG1024">
    <property type="taxonomic scope" value="Bacteria"/>
</dbReference>
<dbReference type="Gene3D" id="1.10.12.10">
    <property type="entry name" value="Lyase 2-enoyl-coa Hydratase, Chain A, domain 2"/>
    <property type="match status" value="1"/>
</dbReference>
<keyword evidence="5" id="KW-1185">Reference proteome</keyword>
<dbReference type="PANTHER" id="PTHR11941:SF54">
    <property type="entry name" value="ENOYL-COA HYDRATASE, MITOCHONDRIAL"/>
    <property type="match status" value="1"/>
</dbReference>